<proteinExistence type="predicted"/>
<evidence type="ECO:0000256" key="1">
    <source>
        <dbReference type="ARBA" id="ARBA00022723"/>
    </source>
</evidence>
<dbReference type="Pfam" id="PF13640">
    <property type="entry name" value="2OG-FeII_Oxy_3"/>
    <property type="match status" value="1"/>
</dbReference>
<protein>
    <recommendedName>
        <fullName evidence="3">Fe2OG dioxygenase domain-containing protein</fullName>
    </recommendedName>
</protein>
<name>A0A382G9X1_9ZZZZ</name>
<evidence type="ECO:0000313" key="4">
    <source>
        <dbReference type="EMBL" id="SVB72038.1"/>
    </source>
</evidence>
<reference evidence="4" key="1">
    <citation type="submission" date="2018-05" db="EMBL/GenBank/DDBJ databases">
        <authorList>
            <person name="Lanie J.A."/>
            <person name="Ng W.-L."/>
            <person name="Kazmierczak K.M."/>
            <person name="Andrzejewski T.M."/>
            <person name="Davidsen T.M."/>
            <person name="Wayne K.J."/>
            <person name="Tettelin H."/>
            <person name="Glass J.I."/>
            <person name="Rusch D."/>
            <person name="Podicherti R."/>
            <person name="Tsui H.-C.T."/>
            <person name="Winkler M.E."/>
        </authorList>
    </citation>
    <scope>NUCLEOTIDE SEQUENCE</scope>
</reference>
<feature type="domain" description="Fe2OG dioxygenase" evidence="3">
    <location>
        <begin position="37"/>
        <end position="138"/>
    </location>
</feature>
<keyword evidence="2" id="KW-0408">Iron</keyword>
<sequence>MEVSSGWNVRGVSRLHYIMHYKIDCNIMAKQWPASYGYEAIRMKRYLANDYDRFDPHVDVLNYETARRFLAFFIYVNDVEEGGETQFLNINKPGTYIPYQVKPKRGRLLMFPPTWQYYHAGLKPVSGMKYLLHSYCHYG</sequence>
<dbReference type="PANTHER" id="PTHR10869">
    <property type="entry name" value="PROLYL 4-HYDROXYLASE ALPHA SUBUNIT"/>
    <property type="match status" value="1"/>
</dbReference>
<keyword evidence="1" id="KW-0479">Metal-binding</keyword>
<dbReference type="PANTHER" id="PTHR10869:SF246">
    <property type="entry name" value="TRANSMEMBRANE PROLYL 4-HYDROXYLASE"/>
    <property type="match status" value="1"/>
</dbReference>
<dbReference type="GO" id="GO:0046872">
    <property type="term" value="F:metal ion binding"/>
    <property type="evidence" value="ECO:0007669"/>
    <property type="project" value="UniProtKB-KW"/>
</dbReference>
<dbReference type="PROSITE" id="PS51471">
    <property type="entry name" value="FE2OG_OXY"/>
    <property type="match status" value="1"/>
</dbReference>
<evidence type="ECO:0000256" key="2">
    <source>
        <dbReference type="ARBA" id="ARBA00023004"/>
    </source>
</evidence>
<dbReference type="AlphaFoldDB" id="A0A382G9X1"/>
<dbReference type="EMBL" id="UINC01054389">
    <property type="protein sequence ID" value="SVB72038.1"/>
    <property type="molecule type" value="Genomic_DNA"/>
</dbReference>
<dbReference type="InterPro" id="IPR005123">
    <property type="entry name" value="Oxoglu/Fe-dep_dioxygenase_dom"/>
</dbReference>
<gene>
    <name evidence="4" type="ORF">METZ01_LOCUS224892</name>
</gene>
<organism evidence="4">
    <name type="scientific">marine metagenome</name>
    <dbReference type="NCBI Taxonomy" id="408172"/>
    <lineage>
        <taxon>unclassified sequences</taxon>
        <taxon>metagenomes</taxon>
        <taxon>ecological metagenomes</taxon>
    </lineage>
</organism>
<dbReference type="Gene3D" id="2.60.120.620">
    <property type="entry name" value="q2cbj1_9rhob like domain"/>
    <property type="match status" value="1"/>
</dbReference>
<evidence type="ECO:0000259" key="3">
    <source>
        <dbReference type="PROSITE" id="PS51471"/>
    </source>
</evidence>
<accession>A0A382G9X1</accession>
<dbReference type="InterPro" id="IPR044862">
    <property type="entry name" value="Pro_4_hyd_alph_FE2OG_OXY"/>
</dbReference>
<dbReference type="InterPro" id="IPR045054">
    <property type="entry name" value="P4HA-like"/>
</dbReference>